<feature type="coiled-coil region" evidence="1">
    <location>
        <begin position="71"/>
        <end position="98"/>
    </location>
</feature>
<reference evidence="2" key="1">
    <citation type="submission" date="2021-01" db="EMBL/GenBank/DDBJ databases">
        <authorList>
            <person name="Corre E."/>
            <person name="Pelletier E."/>
            <person name="Niang G."/>
            <person name="Scheremetjew M."/>
            <person name="Finn R."/>
            <person name="Kale V."/>
            <person name="Holt S."/>
            <person name="Cochrane G."/>
            <person name="Meng A."/>
            <person name="Brown T."/>
            <person name="Cohen L."/>
        </authorList>
    </citation>
    <scope>NUCLEOTIDE SEQUENCE</scope>
    <source>
        <strain evidence="2">CCMP3276</strain>
    </source>
</reference>
<accession>A0A7S0XK97</accession>
<dbReference type="GO" id="GO:0003700">
    <property type="term" value="F:DNA-binding transcription factor activity"/>
    <property type="evidence" value="ECO:0007669"/>
    <property type="project" value="InterPro"/>
</dbReference>
<protein>
    <recommendedName>
        <fullName evidence="3">BZIP domain-containing protein</fullName>
    </recommendedName>
</protein>
<name>A0A7S0XK97_9RHOD</name>
<dbReference type="SUPFAM" id="SSF57959">
    <property type="entry name" value="Leucine zipper domain"/>
    <property type="match status" value="1"/>
</dbReference>
<dbReference type="EMBL" id="HBFE01004137">
    <property type="protein sequence ID" value="CAD8726620.1"/>
    <property type="molecule type" value="Transcribed_RNA"/>
</dbReference>
<sequence length="169" mass="18952">MKKIVNVQGVQKVGWVAEAARRADEARKLRKRLLETSGAYAILPDDKTEVKKKKQNLVSAMASRTRSETYSKELESILMQAEEENIKLLEEVARLRKALRVCQADPELLSVVSEDVVRGSGELSTPDVESLLASAPEFPKEITETLEFLRGDNMFLCPSDPFADMTPER</sequence>
<keyword evidence="1" id="KW-0175">Coiled coil</keyword>
<evidence type="ECO:0008006" key="3">
    <source>
        <dbReference type="Google" id="ProtNLM"/>
    </source>
</evidence>
<evidence type="ECO:0000256" key="1">
    <source>
        <dbReference type="SAM" id="Coils"/>
    </source>
</evidence>
<dbReference type="Gene3D" id="1.20.5.170">
    <property type="match status" value="1"/>
</dbReference>
<evidence type="ECO:0000313" key="2">
    <source>
        <dbReference type="EMBL" id="CAD8726620.1"/>
    </source>
</evidence>
<dbReference type="InterPro" id="IPR046347">
    <property type="entry name" value="bZIP_sf"/>
</dbReference>
<organism evidence="2">
    <name type="scientific">Erythrolobus madagascarensis</name>
    <dbReference type="NCBI Taxonomy" id="708628"/>
    <lineage>
        <taxon>Eukaryota</taxon>
        <taxon>Rhodophyta</taxon>
        <taxon>Bangiophyceae</taxon>
        <taxon>Porphyridiales</taxon>
        <taxon>Porphyridiaceae</taxon>
        <taxon>Erythrolobus</taxon>
    </lineage>
</organism>
<dbReference type="CDD" id="cd14686">
    <property type="entry name" value="bZIP"/>
    <property type="match status" value="1"/>
</dbReference>
<gene>
    <name evidence="2" type="ORF">EMAD1354_LOCUS2701</name>
</gene>
<dbReference type="AlphaFoldDB" id="A0A7S0XK97"/>
<proteinExistence type="predicted"/>